<protein>
    <submittedName>
        <fullName evidence="1">Uncharacterized protein</fullName>
    </submittedName>
</protein>
<name>A0A0V1GDI6_9BILA</name>
<dbReference type="OrthoDB" id="10448917at2759"/>
<sequence length="79" mass="8855">LAQPHEQKSTEAPPTWGFISLYNETVVRQIDDGYARGRGSVRRSATYSRAATGRLVRNEVSIEHFLSAISYHTPAPLRL</sequence>
<feature type="non-terminal residue" evidence="1">
    <location>
        <position position="1"/>
    </location>
</feature>
<dbReference type="EMBL" id="JYDP01003486">
    <property type="protein sequence ID" value="KRY95747.1"/>
    <property type="molecule type" value="Genomic_DNA"/>
</dbReference>
<gene>
    <name evidence="1" type="ORF">T11_6816</name>
</gene>
<dbReference type="Proteomes" id="UP000055024">
    <property type="component" value="Unassembled WGS sequence"/>
</dbReference>
<accession>A0A0V1GDI6</accession>
<dbReference type="AlphaFoldDB" id="A0A0V1GDI6"/>
<keyword evidence="2" id="KW-1185">Reference proteome</keyword>
<reference evidence="1 2" key="1">
    <citation type="submission" date="2015-01" db="EMBL/GenBank/DDBJ databases">
        <title>Evolution of Trichinella species and genotypes.</title>
        <authorList>
            <person name="Korhonen P.K."/>
            <person name="Edoardo P."/>
            <person name="Giuseppe L.R."/>
            <person name="Gasser R.B."/>
        </authorList>
    </citation>
    <scope>NUCLEOTIDE SEQUENCE [LARGE SCALE GENOMIC DNA]</scope>
    <source>
        <strain evidence="1">ISS1029</strain>
    </source>
</reference>
<feature type="non-terminal residue" evidence="1">
    <location>
        <position position="79"/>
    </location>
</feature>
<organism evidence="1 2">
    <name type="scientific">Trichinella zimbabwensis</name>
    <dbReference type="NCBI Taxonomy" id="268475"/>
    <lineage>
        <taxon>Eukaryota</taxon>
        <taxon>Metazoa</taxon>
        <taxon>Ecdysozoa</taxon>
        <taxon>Nematoda</taxon>
        <taxon>Enoplea</taxon>
        <taxon>Dorylaimia</taxon>
        <taxon>Trichinellida</taxon>
        <taxon>Trichinellidae</taxon>
        <taxon>Trichinella</taxon>
    </lineage>
</organism>
<evidence type="ECO:0000313" key="2">
    <source>
        <dbReference type="Proteomes" id="UP000055024"/>
    </source>
</evidence>
<proteinExistence type="predicted"/>
<evidence type="ECO:0000313" key="1">
    <source>
        <dbReference type="EMBL" id="KRY95747.1"/>
    </source>
</evidence>
<comment type="caution">
    <text evidence="1">The sequence shown here is derived from an EMBL/GenBank/DDBJ whole genome shotgun (WGS) entry which is preliminary data.</text>
</comment>